<protein>
    <submittedName>
        <fullName evidence="2">Uncharacterized protein</fullName>
    </submittedName>
</protein>
<feature type="region of interest" description="Disordered" evidence="1">
    <location>
        <begin position="1634"/>
        <end position="1658"/>
    </location>
</feature>
<evidence type="ECO:0000313" key="2">
    <source>
        <dbReference type="EMBL" id="CAE7384733.1"/>
    </source>
</evidence>
<evidence type="ECO:0000313" key="3">
    <source>
        <dbReference type="Proteomes" id="UP000604046"/>
    </source>
</evidence>
<feature type="compositionally biased region" description="Basic and acidic residues" evidence="1">
    <location>
        <begin position="551"/>
        <end position="565"/>
    </location>
</feature>
<dbReference type="EMBL" id="CAJNDS010002232">
    <property type="protein sequence ID" value="CAE7384733.1"/>
    <property type="molecule type" value="Genomic_DNA"/>
</dbReference>
<name>A0A812QB24_9DINO</name>
<sequence>MPKRARQPGLHESELPSCTFKEWQTEISEKWFASDTAFQKFVLHRPVLDPHGDCVSLTVRAIAIFMRFGIAFQIKKCTRCGKEASFEERTSRGWTTYGYTCKRVGHKHMELNLNKFGFLTKVPVNSWMPFLHFMNLLRLGRSYKAIIQELQAGYGNICVATLRRWRAIYQEALGGALHEMGALKVGGRNEVVVLDECIVGIHPEDGWALGSKGINKAGAEQNRKSERKDVNKLVHHGAMKRLPARTLLPGEKAVSSSSILIKKKPASVSRVQKKPSSVLKKPAKAHPAKIAKKPSANLKKNGKWLWVAVVVGKGKAVFTHANRKKRVTYRLLPRSSQASQGKPRGFQEMSATVQSRVVKGSYLVFDGWAATNKAVNALGYKCAPPVNHEKWFRDRVTGFHTNDAESENSRLKAWSRARYGKLHIDAHEMDEYVFYINVTGRACLKGQKVRLTLSPSEPVKKRSKPGEPHIYVHKVPDAEEVLAKVTRGDLQCHESRLPLSAHDIRVMINNIQLSFGLRHPSPPWSLSADNRLQDTLLKAKRAGRKQQVAIPDKESRPAIGNDNEHQEDLHAMPVIVPMNTNEPDVPAIGNDNKHQDNIHAMPVMMPMNMDMSEAQAELPTEEVHIDDIGPPPVVEGTGANANRSEPIEVAQMPPQPRMLDEAMTKYGSKDWVLTELPRPTYTNNLDGNLELQDLLTYSCRTDLASKTCTVILDVHVGMTEIGNLATISEKIVQHDYSLLPPQLRPSDSMPRDAAVSYIMRNLEDGAMNVVRVFKFASKTSVKYAVGLCSGKAHFPAWRQGPWAWNKAVHSLLDRLPGHHVVWWSLNNKKDKPEVSRSSTQAWSVEDEELMAGVDYINKNAPEDDSENQQYVWILRNIHSHSGSPISNWPESKVLRMAQNKSRGTAGATSLSFFPMTVRSVKPWMSTFLLPLVMPLLTSYGMITLGWPGVGKTPFLILLCLAIGRYHITRLGLEGVRPAWRRAKAIDNFRHKTGQVHEGLILDDPSVEKLDAADMKSWLTSEEDQNCSGRYNDVKLVRNGMRALSSNNLKEEDEPLSERWQTSITWDEFYKLVQKFFCSYPDLDVLAILKRTVVLVFGKRALYLRLPSGEKDAPIHLIRIDDLHGDLFSDRDKPYYAKYKQGIHELPPTFADDVEVEQGNGVASARHRAQYIYRRLHQPMKKLAYQSPTQKRYQFAARSHQVDLGNSTYLPRSVLPDQEETQLLDPEEEEWQTEISEKWFASDTAFQKFVLHRPVLDPHGDCVSLTVRAIAIFMRFGIAFQIKKCTRCGKEASFEERTSRGWTTYGYTCKRVGHKHMELNLNKFGFLTKVPVNSWMPFLHFMNLLRLGRSYKAIIQELQAGYGNICVATLRRWRAIYQEALGGALHEMGALKVGGRNEVVVLDECIVGIHPEDGWALGSKGINKAGAEQNRKSERKDVNKLVHHGAMKRLPARTLLPGEKAVSSSSILIKKKPASVSRVQKKPSSVLKKPAKAHPAKIAKKPSANLKKNGKWLWVAVVVGKGKAVFTHANRYGKLHIDAHEMDEYVFYINVGDNMLDVFRGLAMSNGYGQGMPQGPEGETDVVSIRTRQEALPLSAHDIRVMINNIQLSFGLRHPSPPWSLSADNRLQDTLLKAKRAGRKQQAAIPDKESRPAIGNDNEHQEDLHAMPVIVPMNTNEPDVPAIGNDNKHQDNIHAMPVMMPMNMDMSEAQAELPTEEVHIDDIGPPPVVEGTGANTNRSEPIEVAQDLYLANDALGLNKHTGLTFVYKEVQFLPLQMPPQPRVLDEAMTKYGSKDWVLTELPRPTYTNNVDGNLELQDLLTYSCRTDLASKTCTMILDVHVGMTEIGNLATISEKIVQHDYSLLPPQLRPSDSMPRDAAVSYIMHNLEDGTMNVVRVFKFASKTSVKYAVGLCSGKAHFPAWRQGPWAWNKAVHSLLDRLPGHHVVWWSLNNKKDKPEVSRSSTQAWSVEDEELMAGVDYINKNAPEDDSENQQYVWILRNIHSHSGSPISNWPESKVLRMAQNKSRGTAGATSLSFFPMTVRSVKPWMSTFLLPLVMPLLTSYGMITLGWPGVGKTPFLILLCLAIGRYHITRLGLEGVRPAWRRAKAIDNFRHKTGQVHEGLILDDSSVEKLDAADMKSWLTSEEDQNCSGRYNDVKLVRNGMRALSSNNLKEEDEPLSERWQTSITWDEFYKLVQKFFCSYPDLDVLAILKRTVVLVFGKRALYLRLPSGEKDAPIHLIRIDDLHGDLFSDRDKPYYAKYKQGIHELPPTFADDVEVEQEMLHRGMESLQAAGLPEVYISDVNSTIASKLSPSSRPVHLPSSPSTDEEARVPVPDPEALPVRCTKPPGRLGQFNLPSTKRRLTSKTSVAVPVEEFHAAGPEVKSMPSSSSRQKVLPDQEETQLLDPEEEAALILHG</sequence>
<gene>
    <name evidence="2" type="ORF">SNAT2548_LOCUS20987</name>
</gene>
<comment type="caution">
    <text evidence="2">The sequence shown here is derived from an EMBL/GenBank/DDBJ whole genome shotgun (WGS) entry which is preliminary data.</text>
</comment>
<dbReference type="Proteomes" id="UP000604046">
    <property type="component" value="Unassembled WGS sequence"/>
</dbReference>
<organism evidence="2 3">
    <name type="scientific">Symbiodinium natans</name>
    <dbReference type="NCBI Taxonomy" id="878477"/>
    <lineage>
        <taxon>Eukaryota</taxon>
        <taxon>Sar</taxon>
        <taxon>Alveolata</taxon>
        <taxon>Dinophyceae</taxon>
        <taxon>Suessiales</taxon>
        <taxon>Symbiodiniaceae</taxon>
        <taxon>Symbiodinium</taxon>
    </lineage>
</organism>
<feature type="region of interest" description="Disordered" evidence="1">
    <location>
        <begin position="540"/>
        <end position="565"/>
    </location>
</feature>
<proteinExistence type="predicted"/>
<evidence type="ECO:0000256" key="1">
    <source>
        <dbReference type="SAM" id="MobiDB-lite"/>
    </source>
</evidence>
<feature type="region of interest" description="Disordered" evidence="1">
    <location>
        <begin position="2311"/>
        <end position="2409"/>
    </location>
</feature>
<accession>A0A812QB24</accession>
<keyword evidence="3" id="KW-1185">Reference proteome</keyword>
<feature type="compositionally biased region" description="Basic and acidic residues" evidence="1">
    <location>
        <begin position="1645"/>
        <end position="1658"/>
    </location>
</feature>
<feature type="compositionally biased region" description="Acidic residues" evidence="1">
    <location>
        <begin position="2399"/>
        <end position="2409"/>
    </location>
</feature>
<reference evidence="2" key="1">
    <citation type="submission" date="2021-02" db="EMBL/GenBank/DDBJ databases">
        <authorList>
            <person name="Dougan E. K."/>
            <person name="Rhodes N."/>
            <person name="Thang M."/>
            <person name="Chan C."/>
        </authorList>
    </citation>
    <scope>NUCLEOTIDE SEQUENCE</scope>
</reference>